<dbReference type="Antibodypedia" id="8587">
    <property type="antibodies" value="428 antibodies from 38 providers"/>
</dbReference>
<dbReference type="Bgee" id="ENSG00000157540">
    <property type="expression patterns" value="Expressed in amniotic fluid and 212 other cell types or tissues"/>
</dbReference>
<dbReference type="Ensembl" id="ENST00000643551.1">
    <property type="protein sequence ID" value="ENSP00000494698.1"/>
    <property type="gene ID" value="ENSG00000157540.23"/>
</dbReference>
<dbReference type="HGNC" id="HGNC:3091">
    <property type="gene designation" value="DYRK1A"/>
</dbReference>
<dbReference type="OrthoDB" id="9332038at2759"/>
<reference evidence="2 3" key="1">
    <citation type="journal article" date="2000" name="Nature">
        <title>The DNA sequence of human chromosome 21.</title>
        <authorList>
            <consortium name="Chromosome 21 mapping and sequencing consortium"/>
            <person name="Hattori M."/>
            <person name="Fujiyama A."/>
            <person name="Taylor T.D."/>
            <person name="Watanabe H."/>
            <person name="Yada T."/>
            <person name="Park H.S."/>
            <person name="Toyoda A."/>
            <person name="Ishii K."/>
            <person name="Totoki Y."/>
            <person name="Choi D.K."/>
            <person name="Groner Y."/>
            <person name="Soeda E."/>
            <person name="Ohki M."/>
            <person name="Takagi T."/>
            <person name="Sakaki Y."/>
            <person name="Taudien S."/>
            <person name="Blechschmidt K."/>
            <person name="Polley A."/>
            <person name="Menzel U."/>
            <person name="Delabar J."/>
            <person name="Kumpf K."/>
            <person name="Lehmann R."/>
            <person name="Patterson D."/>
            <person name="Reichwald K."/>
            <person name="Rump A."/>
            <person name="Schillhabel M."/>
            <person name="Schudy A."/>
            <person name="Zimmermann W."/>
            <person name="Rosenthal A."/>
            <person name="Kudoh J."/>
            <person name="Schibuya K."/>
            <person name="Kawasaki K."/>
            <person name="Asakawa S."/>
            <person name="Shintani A."/>
            <person name="Sasaki T."/>
            <person name="Nagamine K."/>
            <person name="Mitsuyama S."/>
            <person name="Antonarakis S.E."/>
            <person name="Minoshima S."/>
            <person name="Shimizu N."/>
            <person name="Nordsiek G."/>
            <person name="Hornischer K."/>
            <person name="Brant P."/>
            <person name="Scharfe M."/>
            <person name="Schon O."/>
            <person name="Desario A."/>
            <person name="Reichelt J."/>
            <person name="Kauer G."/>
            <person name="Blocker H."/>
            <person name="Ramser J."/>
            <person name="Beck A."/>
            <person name="Klages S."/>
            <person name="Hennig S."/>
            <person name="Riesselmann L."/>
            <person name="Dagand E."/>
            <person name="Haaf T."/>
            <person name="Wehrmeyer S."/>
            <person name="Borzym K."/>
            <person name="Gardiner K."/>
            <person name="Nizetic D."/>
            <person name="Francis F."/>
            <person name="Lehrach H."/>
            <person name="Reinhardt R."/>
            <person name="Yaspo M.L."/>
        </authorList>
    </citation>
    <scope>NUCLEOTIDE SEQUENCE [LARGE SCALE GENOMIC DNA]</scope>
</reference>
<dbReference type="ExpressionAtlas" id="A0A2R8YEY4">
    <property type="expression patterns" value="baseline and differential"/>
</dbReference>
<feature type="non-terminal residue" evidence="2">
    <location>
        <position position="110"/>
    </location>
</feature>
<reference evidence="2" key="5">
    <citation type="submission" date="2025-08" db="UniProtKB">
        <authorList>
            <consortium name="Ensembl"/>
        </authorList>
    </citation>
    <scope>IDENTIFICATION</scope>
</reference>
<organism evidence="2 3">
    <name type="scientific">Homo sapiens</name>
    <name type="common">Human</name>
    <dbReference type="NCBI Taxonomy" id="9606"/>
    <lineage>
        <taxon>Eukaryota</taxon>
        <taxon>Metazoa</taxon>
        <taxon>Chordata</taxon>
        <taxon>Craniata</taxon>
        <taxon>Vertebrata</taxon>
        <taxon>Euteleostomi</taxon>
        <taxon>Mammalia</taxon>
        <taxon>Eutheria</taxon>
        <taxon>Euarchontoglires</taxon>
        <taxon>Primates</taxon>
        <taxon>Haplorrhini</taxon>
        <taxon>Catarrhini</taxon>
        <taxon>Hominidae</taxon>
        <taxon>Homo</taxon>
    </lineage>
</organism>
<dbReference type="MassIVE" id="A0A2R8YEY4"/>
<dbReference type="EMBL" id="AP001413">
    <property type="status" value="NOT_ANNOTATED_CDS"/>
    <property type="molecule type" value="Genomic_DNA"/>
</dbReference>
<proteinExistence type="evidence at protein level"/>
<evidence type="ECO:0007829" key="6">
    <source>
        <dbReference type="PubMed" id="23186163"/>
    </source>
</evidence>
<reference evidence="2" key="6">
    <citation type="submission" date="2025-09" db="UniProtKB">
        <authorList>
            <consortium name="Ensembl"/>
        </authorList>
    </citation>
    <scope>IDENTIFICATION</scope>
</reference>
<dbReference type="VEuPathDB" id="HostDB:ENSG00000157540"/>
<dbReference type="ChiTaRS" id="DYRK1A">
    <property type="organism name" value="human"/>
</dbReference>
<keyword evidence="4 5" id="KW-1267">Proteomics identification</keyword>
<dbReference type="EMBL" id="KF457264">
    <property type="status" value="NOT_ANNOTATED_CDS"/>
    <property type="molecule type" value="Genomic_DNA"/>
</dbReference>
<name>A0A2R8YEY4_HUMAN</name>
<keyword evidence="3" id="KW-1185">Reference proteome</keyword>
<sequence length="110" mass="12552">MHTGGETSACKPSSVRLAPSFSFHAAGLQMAGQMPHSHQYSDRRQPNISDQQVSALSYSDQIQQPLTNQRRMPQTFRDPATAPLRKLSVDLIKTYKHINEVYYAKKKRRH</sequence>
<dbReference type="EMBL" id="KF457265">
    <property type="status" value="NOT_ANNOTATED_CDS"/>
    <property type="molecule type" value="Genomic_DNA"/>
</dbReference>
<dbReference type="GeneTree" id="ENSGT00940000157408"/>
<dbReference type="EMBL" id="AP001428">
    <property type="status" value="NOT_ANNOTATED_CDS"/>
    <property type="molecule type" value="Genomic_DNA"/>
</dbReference>
<feature type="region of interest" description="Disordered" evidence="1">
    <location>
        <begin position="28"/>
        <end position="81"/>
    </location>
</feature>
<dbReference type="OMA" id="YNFAEIS"/>
<protein>
    <submittedName>
        <fullName evidence="2">Dual specificity tyrosine phosphorylation regulated kinase 1A</fullName>
    </submittedName>
</protein>
<dbReference type="Proteomes" id="UP000005640">
    <property type="component" value="Chromosome 21"/>
</dbReference>
<reference evidence="2 3" key="3">
    <citation type="journal article" date="2004" name="Nature">
        <title>Finishing the euchromatic sequence of the human genome.</title>
        <authorList>
            <consortium name="International Human Genome Sequencing Consortium"/>
        </authorList>
    </citation>
    <scope>NUCLEOTIDE SEQUENCE [LARGE SCALE GENOMIC DNA]</scope>
</reference>
<dbReference type="EMBL" id="KF510556">
    <property type="status" value="NOT_ANNOTATED_CDS"/>
    <property type="molecule type" value="Genomic_DNA"/>
</dbReference>
<gene>
    <name evidence="2" type="primary">DYRK1A</name>
</gene>
<accession>A0A2R8YEY4</accession>
<evidence type="ECO:0007829" key="4">
    <source>
        <dbReference type="PeptideAtlas" id="A0A2R8YEY4"/>
    </source>
</evidence>
<reference evidence="6" key="4">
    <citation type="journal article" date="2013" name="J. Proteome Res.">
        <title>Toward a comprehensive characterization of a human cancer cell phosphoproteome.</title>
        <authorList>
            <person name="Zhou H."/>
            <person name="Di Palma S."/>
            <person name="Preisinger C."/>
            <person name="Peng M."/>
            <person name="Polat A.N."/>
            <person name="Heck A.J."/>
            <person name="Mohammed S."/>
        </authorList>
    </citation>
    <scope>IDENTIFICATION BY MASS SPECTROMETRY [LARGE SCALE ANALYSIS]</scope>
</reference>
<evidence type="ECO:0000313" key="2">
    <source>
        <dbReference type="Ensembl" id="ENSP00000494698.1"/>
    </source>
</evidence>
<dbReference type="Ensembl" id="ENST00000643551.1">
    <property type="protein sequence ID" value="ENSP00000494698.1"/>
    <property type="gene ID" value="ENSG00000157540.22"/>
</dbReference>
<dbReference type="EMBL" id="AP001437">
    <property type="status" value="NOT_ANNOTATED_CDS"/>
    <property type="molecule type" value="Genomic_DNA"/>
</dbReference>
<feature type="compositionally biased region" description="Polar residues" evidence="1">
    <location>
        <begin position="46"/>
        <end position="72"/>
    </location>
</feature>
<dbReference type="AlphaFoldDB" id="A0A2R8YEY4"/>
<reference evidence="2 3" key="2">
    <citation type="journal article" date="2001" name="Nature">
        <title>Initial sequencing and analysis of the human genome.</title>
        <authorList>
            <consortium name="International Human Genome Sequencing Consortium"/>
            <person name="Lander E.S."/>
            <person name="Linton L.M."/>
            <person name="Birren B."/>
            <person name="Nusbaum C."/>
            <person name="Zody M.C."/>
            <person name="Baldwin J."/>
            <person name="Devon K."/>
            <person name="Dewar K."/>
            <person name="Doyle M."/>
            <person name="FitzHugh W."/>
            <person name="Funke R."/>
            <person name="Gage D."/>
            <person name="Harris K."/>
            <person name="Heaford A."/>
            <person name="Howland J."/>
            <person name="Kann L."/>
            <person name="Lehoczky J."/>
            <person name="LeVine R."/>
            <person name="McEwan P."/>
            <person name="McKernan K."/>
            <person name="Meldrim J."/>
            <person name="Mesirov J.P."/>
            <person name="Miranda C."/>
            <person name="Morris W."/>
            <person name="Naylor J."/>
            <person name="Raymond C."/>
            <person name="Rosetti M."/>
            <person name="Santos R."/>
            <person name="Sheridan A."/>
            <person name="Sougnez C."/>
            <person name="Stange-Thomann N."/>
            <person name="Stojanovic N."/>
            <person name="Subramanian A."/>
            <person name="Wyman D."/>
            <person name="Rogers J."/>
            <person name="Sulston J."/>
            <person name="Ainscough R."/>
            <person name="Beck S."/>
            <person name="Bentley D."/>
            <person name="Burton J."/>
            <person name="Clee C."/>
            <person name="Carter N."/>
            <person name="Coulson A."/>
            <person name="Deadman R."/>
            <person name="Deloukas P."/>
            <person name="Dunham A."/>
            <person name="Dunham I."/>
            <person name="Durbin R."/>
            <person name="French L."/>
            <person name="Grafham D."/>
            <person name="Gregory S."/>
            <person name="Hubbard T."/>
            <person name="Humphray S."/>
            <person name="Hunt A."/>
            <person name="Jones M."/>
            <person name="Lloyd C."/>
            <person name="McMurray A."/>
            <person name="Matthews L."/>
            <person name="Mercer S."/>
            <person name="Milne S."/>
            <person name="Mullikin J.C."/>
            <person name="Mungall A."/>
            <person name="Plumb R."/>
            <person name="Ross M."/>
            <person name="Shownkeen R."/>
            <person name="Sims S."/>
            <person name="Waterston R.H."/>
            <person name="Wilson R.K."/>
            <person name="Hillier L.W."/>
            <person name="McPherson J.D."/>
            <person name="Marra M.A."/>
            <person name="Mardis E.R."/>
            <person name="Fulton L.A."/>
            <person name="Chinwalla A.T."/>
            <person name="Pepin K.H."/>
            <person name="Gish W.R."/>
            <person name="Chissoe S.L."/>
            <person name="Wendl M.C."/>
            <person name="Delehaunty K.D."/>
            <person name="Miner T.L."/>
            <person name="Delehaunty A."/>
            <person name="Kramer J.B."/>
            <person name="Cook L.L."/>
            <person name="Fulton R.S."/>
            <person name="Johnson D.L."/>
            <person name="Minx P.J."/>
            <person name="Clifton S.W."/>
            <person name="Hawkins T."/>
            <person name="Branscomb E."/>
            <person name="Predki P."/>
            <person name="Richardson P."/>
            <person name="Wenning S."/>
            <person name="Slezak T."/>
            <person name="Doggett N."/>
            <person name="Cheng J.F."/>
            <person name="Olsen A."/>
            <person name="Lucas S."/>
            <person name="Elkin C."/>
            <person name="Uberbacher E."/>
            <person name="Frazier M."/>
            <person name="Gibbs R.A."/>
            <person name="Muzny D.M."/>
            <person name="Scherer S.E."/>
            <person name="Bouck J.B."/>
            <person name="Sodergren E.J."/>
            <person name="Worley K.C."/>
            <person name="Rives C.M."/>
            <person name="Gorrell J.H."/>
            <person name="Metzker M.L."/>
            <person name="Naylor S.L."/>
            <person name="Kucherlapati R.S."/>
            <person name="Nelson D.L."/>
            <person name="Weinstock G.M."/>
            <person name="Sakaki Y."/>
            <person name="Fujiyama A."/>
            <person name="Hattori M."/>
            <person name="Yada T."/>
            <person name="Toyoda A."/>
            <person name="Itoh T."/>
            <person name="Kawagoe C."/>
            <person name="Watanabe H."/>
            <person name="Totoki Y."/>
            <person name="Taylor T."/>
            <person name="Weissenbach J."/>
            <person name="Heilig R."/>
            <person name="Saurin W."/>
            <person name="Artiguenave F."/>
            <person name="Brottier P."/>
            <person name="Bruls T."/>
            <person name="Pelletier E."/>
            <person name="Robert C."/>
            <person name="Wincker P."/>
            <person name="Smith D.R."/>
            <person name="Doucette-Stamm L."/>
            <person name="Rubenfield M."/>
            <person name="Weinstock K."/>
            <person name="Lee H.M."/>
            <person name="Dubois J."/>
            <person name="Rosenthal A."/>
            <person name="Platzer M."/>
            <person name="Nyakatura G."/>
            <person name="Taudien S."/>
            <person name="Rump A."/>
            <person name="Yang H."/>
            <person name="Yu J."/>
            <person name="Wang J."/>
            <person name="Huang G."/>
            <person name="Gu J."/>
            <person name="Hood L."/>
            <person name="Rowen L."/>
            <person name="Madan A."/>
            <person name="Qin S."/>
            <person name="Davis R.W."/>
            <person name="Federspiel N.A."/>
            <person name="Abola A.P."/>
            <person name="Proctor M.J."/>
            <person name="Myers R.M."/>
            <person name="Schmutz J."/>
            <person name="Dickson M."/>
            <person name="Grimwood J."/>
            <person name="Cox D.R."/>
            <person name="Olson M.V."/>
            <person name="Kaul R."/>
            <person name="Raymond C."/>
            <person name="Shimizu N."/>
            <person name="Kawasaki K."/>
            <person name="Minoshima S."/>
            <person name="Evans G.A."/>
            <person name="Athanasiou M."/>
            <person name="Schultz R."/>
            <person name="Roe B.A."/>
            <person name="Chen F."/>
            <person name="Pan H."/>
            <person name="Ramser J."/>
            <person name="Lehrach H."/>
            <person name="Reinhardt R."/>
            <person name="McCombie W.R."/>
            <person name="de la Bastide M."/>
            <person name="Dedhia N."/>
            <person name="Blocker H."/>
            <person name="Hornischer K."/>
            <person name="Nordsiek G."/>
            <person name="Agarwala R."/>
            <person name="Aravind L."/>
            <person name="Bailey J.A."/>
            <person name="Bateman A."/>
            <person name="Batzoglou S."/>
            <person name="Birney E."/>
            <person name="Bork P."/>
            <person name="Brown D.G."/>
            <person name="Burge C.B."/>
            <person name="Cerutti L."/>
            <person name="Chen H.C."/>
            <person name="Church D."/>
            <person name="Clamp M."/>
            <person name="Copley R.R."/>
            <person name="Doerks T."/>
            <person name="Eddy S.R."/>
            <person name="Eichler E.E."/>
            <person name="Furey T.S."/>
            <person name="Galagan J."/>
            <person name="Gilbert J.G."/>
            <person name="Harmon C."/>
            <person name="Hayashizaki Y."/>
            <person name="Haussler D."/>
            <person name="Hermjakob H."/>
            <person name="Hokamp K."/>
            <person name="Jang W."/>
            <person name="Johnson L.S."/>
            <person name="Jones T.A."/>
            <person name="Kasif S."/>
            <person name="Kaspryzk A."/>
            <person name="Kennedy S."/>
            <person name="Kent W.J."/>
            <person name="Kitts P."/>
            <person name="Koonin E.V."/>
            <person name="Korf I."/>
            <person name="Kulp D."/>
            <person name="Lancet D."/>
            <person name="Lowe T.M."/>
            <person name="McLysaght A."/>
            <person name="Mikkelsen T."/>
            <person name="Moran J.V."/>
            <person name="Mulder N."/>
            <person name="Pollara V.J."/>
            <person name="Ponting C.P."/>
            <person name="Schuler G."/>
            <person name="Schultz J."/>
            <person name="Slater G."/>
            <person name="Smit A.F."/>
            <person name="Stupka E."/>
            <person name="Szustakowski J."/>
            <person name="Thierry-Mieg D."/>
            <person name="Thierry-Mieg J."/>
            <person name="Wagner L."/>
            <person name="Wallis J."/>
            <person name="Wheeler R."/>
            <person name="Williams A."/>
            <person name="Wolf Y.I."/>
            <person name="Wolfe K.H."/>
            <person name="Yang S.P."/>
            <person name="Yeh R.F."/>
            <person name="Collins F."/>
            <person name="Guyer M.S."/>
            <person name="Peterson J."/>
            <person name="Felsenfeld A."/>
            <person name="Wetterstrand K.A."/>
            <person name="Patrinos A."/>
            <person name="Morgan M.J."/>
            <person name="de Jong P."/>
            <person name="Catanese J.J."/>
            <person name="Osoegawa K."/>
            <person name="Shizuya H."/>
            <person name="Choi S."/>
            <person name="Chen Y.J."/>
        </authorList>
    </citation>
    <scope>NUCLEOTIDE SEQUENCE [LARGE SCALE GENOMIC DNA]</scope>
</reference>
<dbReference type="EMBL" id="AP001421">
    <property type="status" value="NOT_ANNOTATED_CDS"/>
    <property type="molecule type" value="Genomic_DNA"/>
</dbReference>
<dbReference type="OpenTargets" id="ENSG00000157540"/>
<evidence type="ECO:0000256" key="1">
    <source>
        <dbReference type="SAM" id="MobiDB-lite"/>
    </source>
</evidence>
<evidence type="ECO:0000313" key="3">
    <source>
        <dbReference type="Proteomes" id="UP000005640"/>
    </source>
</evidence>
<evidence type="ECO:0007829" key="5">
    <source>
        <dbReference type="ProteomicsDB" id="A0A2R8YEY4"/>
    </source>
</evidence>